<feature type="signal peptide" evidence="1">
    <location>
        <begin position="1"/>
        <end position="24"/>
    </location>
</feature>
<dbReference type="EMBL" id="JAALFE010000012">
    <property type="protein sequence ID" value="NGQ91871.1"/>
    <property type="molecule type" value="Genomic_DNA"/>
</dbReference>
<name>A0A6M1UAD5_9RHOB</name>
<dbReference type="AlphaFoldDB" id="A0A6M1UAD5"/>
<proteinExistence type="predicted"/>
<dbReference type="Proteomes" id="UP000474758">
    <property type="component" value="Unassembled WGS sequence"/>
</dbReference>
<keyword evidence="3" id="KW-1185">Reference proteome</keyword>
<reference evidence="2 3" key="1">
    <citation type="submission" date="2020-02" db="EMBL/GenBank/DDBJ databases">
        <title>Rhodobacter translucens sp. nov., a novel bacterium isolated from activated sludge.</title>
        <authorList>
            <person name="Liu J."/>
        </authorList>
    </citation>
    <scope>NUCLEOTIDE SEQUENCE [LARGE SCALE GENOMIC DNA]</scope>
    <source>
        <strain evidence="2 3">HX-7-19</strain>
    </source>
</reference>
<gene>
    <name evidence="2" type="ORF">G5V65_13280</name>
</gene>
<dbReference type="RefSeq" id="WP_165050895.1">
    <property type="nucleotide sequence ID" value="NZ_JAALFE010000012.1"/>
</dbReference>
<evidence type="ECO:0000256" key="1">
    <source>
        <dbReference type="SAM" id="SignalP"/>
    </source>
</evidence>
<evidence type="ECO:0000313" key="2">
    <source>
        <dbReference type="EMBL" id="NGQ91871.1"/>
    </source>
</evidence>
<sequence>MKTFLIGAVLAALALPAMSPRAEAGPIERACLRSDRDAANRRLCACIQQAADMTLRNSDQRRAAAFFRDPDRAHDAWMSQRAADDAFWERYKNFGATAEAYCAG</sequence>
<keyword evidence="1" id="KW-0732">Signal</keyword>
<accession>A0A6M1UAD5</accession>
<protein>
    <recommendedName>
        <fullName evidence="4">Arginine transporter</fullName>
    </recommendedName>
</protein>
<evidence type="ECO:0000313" key="3">
    <source>
        <dbReference type="Proteomes" id="UP000474758"/>
    </source>
</evidence>
<feature type="chain" id="PRO_5026845302" description="Arginine transporter" evidence="1">
    <location>
        <begin position="25"/>
        <end position="104"/>
    </location>
</feature>
<evidence type="ECO:0008006" key="4">
    <source>
        <dbReference type="Google" id="ProtNLM"/>
    </source>
</evidence>
<organism evidence="2 3">
    <name type="scientific">Paragemmobacter kunshanensis</name>
    <dbReference type="NCBI Taxonomy" id="2583234"/>
    <lineage>
        <taxon>Bacteria</taxon>
        <taxon>Pseudomonadati</taxon>
        <taxon>Pseudomonadota</taxon>
        <taxon>Alphaproteobacteria</taxon>
        <taxon>Rhodobacterales</taxon>
        <taxon>Paracoccaceae</taxon>
        <taxon>Paragemmobacter</taxon>
    </lineage>
</organism>
<comment type="caution">
    <text evidence="2">The sequence shown here is derived from an EMBL/GenBank/DDBJ whole genome shotgun (WGS) entry which is preliminary data.</text>
</comment>